<dbReference type="InterPro" id="IPR014146">
    <property type="entry name" value="LigD_ligase_dom"/>
</dbReference>
<dbReference type="GO" id="GO:0006310">
    <property type="term" value="P:DNA recombination"/>
    <property type="evidence" value="ECO:0007669"/>
    <property type="project" value="UniProtKB-KW"/>
</dbReference>
<keyword evidence="17" id="KW-0464">Manganese</keyword>
<dbReference type="PANTHER" id="PTHR42705:SF2">
    <property type="entry name" value="BIFUNCTIONAL NON-HOMOLOGOUS END JOINING PROTEIN LIGD"/>
    <property type="match status" value="1"/>
</dbReference>
<dbReference type="EC" id="6.5.1.1" evidence="2"/>
<dbReference type="InterPro" id="IPR012309">
    <property type="entry name" value="DNA_ligase_ATP-dep_C"/>
</dbReference>
<keyword evidence="12" id="KW-0067">ATP-binding</keyword>
<dbReference type="InterPro" id="IPR016059">
    <property type="entry name" value="DNA_ligase_ATP-dep_CS"/>
</dbReference>
<evidence type="ECO:0000256" key="3">
    <source>
        <dbReference type="ARBA" id="ARBA00022598"/>
    </source>
</evidence>
<evidence type="ECO:0000256" key="18">
    <source>
        <dbReference type="ARBA" id="ARBA00023268"/>
    </source>
</evidence>
<comment type="caution">
    <text evidence="25">The sequence shown here is derived from an EMBL/GenBank/DDBJ whole genome shotgun (WGS) entry which is preliminary data.</text>
</comment>
<evidence type="ECO:0000313" key="26">
    <source>
        <dbReference type="Proteomes" id="UP000280726"/>
    </source>
</evidence>
<dbReference type="CDD" id="cd04863">
    <property type="entry name" value="MtLigD_Pol_like"/>
    <property type="match status" value="1"/>
</dbReference>
<dbReference type="InterPro" id="IPR014144">
    <property type="entry name" value="LigD_PE_domain"/>
</dbReference>
<keyword evidence="13" id="KW-0239">DNA-directed DNA polymerase</keyword>
<keyword evidence="15" id="KW-0233">DNA recombination</keyword>
<name>A0A3N4Z700_9MICO</name>
<dbReference type="PROSITE" id="PS50160">
    <property type="entry name" value="DNA_LIGASE_A3"/>
    <property type="match status" value="1"/>
</dbReference>
<comment type="similarity">
    <text evidence="22">In the N-terminal section; belongs to the LigD polymerase family.</text>
</comment>
<evidence type="ECO:0000256" key="21">
    <source>
        <dbReference type="ARBA" id="ARBA00049981"/>
    </source>
</evidence>
<evidence type="ECO:0000256" key="22">
    <source>
        <dbReference type="ARBA" id="ARBA00049990"/>
    </source>
</evidence>
<dbReference type="SUPFAM" id="SSF56091">
    <property type="entry name" value="DNA ligase/mRNA capping enzyme, catalytic domain"/>
    <property type="match status" value="1"/>
</dbReference>
<dbReference type="Proteomes" id="UP000280726">
    <property type="component" value="Unassembled WGS sequence"/>
</dbReference>
<evidence type="ECO:0000256" key="6">
    <source>
        <dbReference type="ARBA" id="ARBA00022722"/>
    </source>
</evidence>
<keyword evidence="7" id="KW-0479">Metal-binding</keyword>
<dbReference type="InterPro" id="IPR014145">
    <property type="entry name" value="LigD_pol_dom"/>
</dbReference>
<dbReference type="Pfam" id="PF04679">
    <property type="entry name" value="DNA_ligase_A_C"/>
    <property type="match status" value="1"/>
</dbReference>
<evidence type="ECO:0000256" key="16">
    <source>
        <dbReference type="ARBA" id="ARBA00023204"/>
    </source>
</evidence>
<evidence type="ECO:0000256" key="19">
    <source>
        <dbReference type="ARBA" id="ARBA00029943"/>
    </source>
</evidence>
<comment type="cofactor">
    <cofactor evidence="1">
        <name>Mn(2+)</name>
        <dbReference type="ChEBI" id="CHEBI:29035"/>
    </cofactor>
</comment>
<dbReference type="RefSeq" id="WP_123919946.1">
    <property type="nucleotide sequence ID" value="NZ_RKRA01000001.1"/>
</dbReference>
<dbReference type="PANTHER" id="PTHR42705">
    <property type="entry name" value="BIFUNCTIONAL NON-HOMOLOGOUS END JOINING PROTEIN LIGD"/>
    <property type="match status" value="1"/>
</dbReference>
<reference evidence="25 26" key="1">
    <citation type="submission" date="2018-11" db="EMBL/GenBank/DDBJ databases">
        <title>Sequencing the genomes of 1000 actinobacteria strains.</title>
        <authorList>
            <person name="Klenk H.-P."/>
        </authorList>
    </citation>
    <scope>NUCLEOTIDE SEQUENCE [LARGE SCALE GENOMIC DNA]</scope>
    <source>
        <strain evidence="25 26">DSM 14418</strain>
    </source>
</reference>
<evidence type="ECO:0000256" key="12">
    <source>
        <dbReference type="ARBA" id="ARBA00022840"/>
    </source>
</evidence>
<evidence type="ECO:0000256" key="5">
    <source>
        <dbReference type="ARBA" id="ARBA00022695"/>
    </source>
</evidence>
<feature type="compositionally biased region" description="Low complexity" evidence="23">
    <location>
        <begin position="478"/>
        <end position="506"/>
    </location>
</feature>
<feature type="compositionally biased region" description="Low complexity" evidence="23">
    <location>
        <begin position="514"/>
        <end position="541"/>
    </location>
</feature>
<dbReference type="Gene3D" id="3.90.920.10">
    <property type="entry name" value="DNA primase, PRIM domain"/>
    <property type="match status" value="1"/>
</dbReference>
<accession>A0A3N4Z700</accession>
<dbReference type="CDD" id="cd07906">
    <property type="entry name" value="Adenylation_DNA_ligase_LigD_LigC"/>
    <property type="match status" value="1"/>
</dbReference>
<sequence length="868" mass="94132">MPATTQTVSIDGRRLRLSNLEKVLYPATGTTKADVLAYYAEIAPYMLPHCAGRPATRKRWPDGVGTDDEPGAVFFIKNLEAGAPEWVVRADIEHSSGPKTYPLVDNPATLAWLAQVAALEIHVPQWRFAHDGTRHNPDRMVLDLDPGEGAGLAECAEVARWARDLLRGMGLEPVPVTSGSKGIHLYAALDGTHTSDEISAIAHELARALEADHGDLVVSDMRKTLRAGKVLVDWSQNNGSKTTVAPYSLRGRTRPTVAAPRTWRELASPTLRHLELAEVLDRARRRGDPMAAMFPARDGEFGQGVPGHDFLGTYRSMRNPGRTPEPVPDAVAPTTGATQTFVIQEHHARRWHLDFRLAHDGVLVSWALPRGVPTDPAQNHLAVQTEDHPMEYGSFAGTIPEGEYGAGEVRIFDSGTYEYDKWHEGKEVIVSLTGQEGGGLETDGPGRTARLALIHTGGRGGQEPRSWLIHLMADGRRAAPSTEAPSTATAAQGTAAQGTAPRGTAPRGIASKGTAPRSPVSRSPRAAPGPAGSTSPRAASRAARRDVPSPMLATAGDVGDLSAGHDWALEMKWDGARAVVVVEGDDVRLLSRNGNDVTKLYPELADVAGCLTGAGEAVLDGEIVALDRRGRPSFSLLQQRFNLVRPRDIERARASAPVHLMLFDLLEADGESYLRRTYDERRALLRELVDASADSRVEVPEAFDGDVDAAMAASRAWGLEGVVAKRRDSAYTPGRRSGAWVKIKHTLSQEVVVVGWRPGQGNRSGAVGSLLVAVPGDDGELRYAGRVGTGFTQREARTWAEELSRQERRTPPVADVPRPDAKDARWVTANRVAEVELSEWTGEGRLRHPRWRGWRPDKEPADVVVESR</sequence>
<evidence type="ECO:0000256" key="7">
    <source>
        <dbReference type="ARBA" id="ARBA00022723"/>
    </source>
</evidence>
<dbReference type="Gene3D" id="3.30.470.30">
    <property type="entry name" value="DNA ligase/mRNA capping enzyme"/>
    <property type="match status" value="1"/>
</dbReference>
<dbReference type="Pfam" id="PF13298">
    <property type="entry name" value="LigD_N"/>
    <property type="match status" value="1"/>
</dbReference>
<dbReference type="InterPro" id="IPR033649">
    <property type="entry name" value="MtLigD_Pol-like"/>
</dbReference>
<evidence type="ECO:0000313" key="25">
    <source>
        <dbReference type="EMBL" id="RPF29179.1"/>
    </source>
</evidence>
<dbReference type="Pfam" id="PF01068">
    <property type="entry name" value="DNA_ligase_A_M"/>
    <property type="match status" value="1"/>
</dbReference>
<feature type="domain" description="ATP-dependent DNA ligase family profile" evidence="24">
    <location>
        <begin position="651"/>
        <end position="776"/>
    </location>
</feature>
<feature type="region of interest" description="Disordered" evidence="23">
    <location>
        <begin position="476"/>
        <end position="558"/>
    </location>
</feature>
<evidence type="ECO:0000256" key="11">
    <source>
        <dbReference type="ARBA" id="ARBA00022839"/>
    </source>
</evidence>
<protein>
    <recommendedName>
        <fullName evidence="2">DNA ligase (ATP)</fullName>
        <ecNumber evidence="2">6.5.1.1</ecNumber>
    </recommendedName>
    <alternativeName>
        <fullName evidence="19">NHEJ DNA polymerase</fullName>
    </alternativeName>
</protein>
<dbReference type="OrthoDB" id="9802472at2"/>
<dbReference type="NCBIfam" id="TIGR02779">
    <property type="entry name" value="NHEJ_ligase_lig"/>
    <property type="match status" value="1"/>
</dbReference>
<evidence type="ECO:0000256" key="23">
    <source>
        <dbReference type="SAM" id="MobiDB-lite"/>
    </source>
</evidence>
<dbReference type="NCBIfam" id="TIGR02778">
    <property type="entry name" value="ligD_pol"/>
    <property type="match status" value="1"/>
</dbReference>
<evidence type="ECO:0000256" key="13">
    <source>
        <dbReference type="ARBA" id="ARBA00022932"/>
    </source>
</evidence>
<keyword evidence="14" id="KW-0238">DNA-binding</keyword>
<dbReference type="CDD" id="cd07971">
    <property type="entry name" value="OBF_DNA_ligase_LigD"/>
    <property type="match status" value="1"/>
</dbReference>
<evidence type="ECO:0000256" key="15">
    <source>
        <dbReference type="ARBA" id="ARBA00023172"/>
    </source>
</evidence>
<evidence type="ECO:0000256" key="1">
    <source>
        <dbReference type="ARBA" id="ARBA00001936"/>
    </source>
</evidence>
<dbReference type="GO" id="GO:0006281">
    <property type="term" value="P:DNA repair"/>
    <property type="evidence" value="ECO:0007669"/>
    <property type="project" value="UniProtKB-KW"/>
</dbReference>
<evidence type="ECO:0000256" key="8">
    <source>
        <dbReference type="ARBA" id="ARBA00022741"/>
    </source>
</evidence>
<dbReference type="PROSITE" id="PS00333">
    <property type="entry name" value="DNA_LIGASE_A2"/>
    <property type="match status" value="1"/>
</dbReference>
<evidence type="ECO:0000256" key="9">
    <source>
        <dbReference type="ARBA" id="ARBA00022763"/>
    </source>
</evidence>
<evidence type="ECO:0000256" key="14">
    <source>
        <dbReference type="ARBA" id="ARBA00023125"/>
    </source>
</evidence>
<dbReference type="PROSITE" id="PS00697">
    <property type="entry name" value="DNA_LIGASE_A1"/>
    <property type="match status" value="1"/>
</dbReference>
<evidence type="ECO:0000256" key="10">
    <source>
        <dbReference type="ARBA" id="ARBA00022801"/>
    </source>
</evidence>
<dbReference type="AlphaFoldDB" id="A0A3N4Z700"/>
<keyword evidence="3 25" id="KW-0436">Ligase</keyword>
<evidence type="ECO:0000256" key="4">
    <source>
        <dbReference type="ARBA" id="ARBA00022679"/>
    </source>
</evidence>
<dbReference type="NCBIfam" id="NF007210">
    <property type="entry name" value="PRK09632.1"/>
    <property type="match status" value="1"/>
</dbReference>
<dbReference type="GO" id="GO:0046872">
    <property type="term" value="F:metal ion binding"/>
    <property type="evidence" value="ECO:0007669"/>
    <property type="project" value="UniProtKB-KW"/>
</dbReference>
<keyword evidence="4" id="KW-0808">Transferase</keyword>
<dbReference type="GO" id="GO:0003887">
    <property type="term" value="F:DNA-directed DNA polymerase activity"/>
    <property type="evidence" value="ECO:0007669"/>
    <property type="project" value="UniProtKB-KW"/>
</dbReference>
<evidence type="ECO:0000256" key="2">
    <source>
        <dbReference type="ARBA" id="ARBA00012727"/>
    </source>
</evidence>
<dbReference type="Gene3D" id="3.30.1490.70">
    <property type="match status" value="1"/>
</dbReference>
<dbReference type="Pfam" id="PF21686">
    <property type="entry name" value="LigD_Prim-Pol"/>
    <property type="match status" value="1"/>
</dbReference>
<keyword evidence="18" id="KW-0511">Multifunctional enzyme</keyword>
<dbReference type="InterPro" id="IPR012340">
    <property type="entry name" value="NA-bd_OB-fold"/>
</dbReference>
<keyword evidence="16" id="KW-0234">DNA repair</keyword>
<keyword evidence="8" id="KW-0547">Nucleotide-binding</keyword>
<dbReference type="SUPFAM" id="SSF50249">
    <property type="entry name" value="Nucleic acid-binding proteins"/>
    <property type="match status" value="1"/>
</dbReference>
<organism evidence="25 26">
    <name type="scientific">Georgenia muralis</name>
    <dbReference type="NCBI Taxonomy" id="154117"/>
    <lineage>
        <taxon>Bacteria</taxon>
        <taxon>Bacillati</taxon>
        <taxon>Actinomycetota</taxon>
        <taxon>Actinomycetes</taxon>
        <taxon>Micrococcales</taxon>
        <taxon>Bogoriellaceae</taxon>
        <taxon>Georgenia</taxon>
    </lineage>
</organism>
<keyword evidence="10" id="KW-0378">Hydrolase</keyword>
<dbReference type="InterPro" id="IPR052171">
    <property type="entry name" value="NHEJ_LigD"/>
</dbReference>
<dbReference type="InterPro" id="IPR012310">
    <property type="entry name" value="DNA_ligase_ATP-dep_cent"/>
</dbReference>
<dbReference type="GO" id="GO:0003910">
    <property type="term" value="F:DNA ligase (ATP) activity"/>
    <property type="evidence" value="ECO:0007669"/>
    <property type="project" value="UniProtKB-EC"/>
</dbReference>
<evidence type="ECO:0000256" key="17">
    <source>
        <dbReference type="ARBA" id="ARBA00023211"/>
    </source>
</evidence>
<evidence type="ECO:0000256" key="20">
    <source>
        <dbReference type="ARBA" id="ARBA00034003"/>
    </source>
</evidence>
<dbReference type="GO" id="GO:0005524">
    <property type="term" value="F:ATP binding"/>
    <property type="evidence" value="ECO:0007669"/>
    <property type="project" value="UniProtKB-KW"/>
</dbReference>
<keyword evidence="11" id="KW-0269">Exonuclease</keyword>
<comment type="similarity">
    <text evidence="21">In the C-terminal section; belongs to the ATP-dependent DNA ligase family.</text>
</comment>
<dbReference type="GO" id="GO:0003677">
    <property type="term" value="F:DNA binding"/>
    <property type="evidence" value="ECO:0007669"/>
    <property type="project" value="UniProtKB-KW"/>
</dbReference>
<dbReference type="Gene3D" id="2.40.50.140">
    <property type="entry name" value="Nucleic acid-binding proteins"/>
    <property type="match status" value="1"/>
</dbReference>
<evidence type="ECO:0000259" key="24">
    <source>
        <dbReference type="PROSITE" id="PS50160"/>
    </source>
</evidence>
<comment type="catalytic activity">
    <reaction evidence="20">
        <text>ATP + (deoxyribonucleotide)n-3'-hydroxyl + 5'-phospho-(deoxyribonucleotide)m = (deoxyribonucleotide)n+m + AMP + diphosphate.</text>
        <dbReference type="EC" id="6.5.1.1"/>
    </reaction>
</comment>
<dbReference type="GO" id="GO:0004527">
    <property type="term" value="F:exonuclease activity"/>
    <property type="evidence" value="ECO:0007669"/>
    <property type="project" value="UniProtKB-KW"/>
</dbReference>
<keyword evidence="6" id="KW-0540">Nuclease</keyword>
<keyword evidence="9" id="KW-0227">DNA damage</keyword>
<proteinExistence type="inferred from homology"/>
<keyword evidence="5" id="KW-0548">Nucleotidyltransferase</keyword>
<keyword evidence="26" id="KW-1185">Reference proteome</keyword>
<feature type="region of interest" description="Disordered" evidence="23">
    <location>
        <begin position="802"/>
        <end position="821"/>
    </location>
</feature>
<dbReference type="EMBL" id="RKRA01000001">
    <property type="protein sequence ID" value="RPF29179.1"/>
    <property type="molecule type" value="Genomic_DNA"/>
</dbReference>
<gene>
    <name evidence="25" type="ORF">EDD32_3740</name>
</gene>